<comment type="caution">
    <text evidence="2">The sequence shown here is derived from an EMBL/GenBank/DDBJ whole genome shotgun (WGS) entry which is preliminary data.</text>
</comment>
<dbReference type="AlphaFoldDB" id="A0A8T0TPR5"/>
<evidence type="ECO:0000313" key="2">
    <source>
        <dbReference type="EMBL" id="KAG2611023.1"/>
    </source>
</evidence>
<protein>
    <submittedName>
        <fullName evidence="2">Uncharacterized protein</fullName>
    </submittedName>
</protein>
<feature type="compositionally biased region" description="Basic residues" evidence="1">
    <location>
        <begin position="80"/>
        <end position="91"/>
    </location>
</feature>
<keyword evidence="3" id="KW-1185">Reference proteome</keyword>
<gene>
    <name evidence="2" type="ORF">PVAP13_4KG147010</name>
</gene>
<organism evidence="2 3">
    <name type="scientific">Panicum virgatum</name>
    <name type="common">Blackwell switchgrass</name>
    <dbReference type="NCBI Taxonomy" id="38727"/>
    <lineage>
        <taxon>Eukaryota</taxon>
        <taxon>Viridiplantae</taxon>
        <taxon>Streptophyta</taxon>
        <taxon>Embryophyta</taxon>
        <taxon>Tracheophyta</taxon>
        <taxon>Spermatophyta</taxon>
        <taxon>Magnoliopsida</taxon>
        <taxon>Liliopsida</taxon>
        <taxon>Poales</taxon>
        <taxon>Poaceae</taxon>
        <taxon>PACMAD clade</taxon>
        <taxon>Panicoideae</taxon>
        <taxon>Panicodae</taxon>
        <taxon>Paniceae</taxon>
        <taxon>Panicinae</taxon>
        <taxon>Panicum</taxon>
        <taxon>Panicum sect. Hiantes</taxon>
    </lineage>
</organism>
<name>A0A8T0TPR5_PANVG</name>
<sequence>MKTGEANRTLGSPKLEAHIPSQRQSRKTPPIQLRRTHTRRKLFGGKRSSPIQRRRRQPLLLHQSKGREAQPDSSASQPRPTRRQRRARRNRSQGPKAPPGAMETPWIRKLST</sequence>
<accession>A0A8T0TPR5</accession>
<feature type="region of interest" description="Disordered" evidence="1">
    <location>
        <begin position="1"/>
        <end position="112"/>
    </location>
</feature>
<proteinExistence type="predicted"/>
<evidence type="ECO:0000313" key="3">
    <source>
        <dbReference type="Proteomes" id="UP000823388"/>
    </source>
</evidence>
<dbReference type="Proteomes" id="UP000823388">
    <property type="component" value="Chromosome 4K"/>
</dbReference>
<reference evidence="2" key="1">
    <citation type="submission" date="2020-05" db="EMBL/GenBank/DDBJ databases">
        <title>WGS assembly of Panicum virgatum.</title>
        <authorList>
            <person name="Lovell J.T."/>
            <person name="Jenkins J."/>
            <person name="Shu S."/>
            <person name="Juenger T.E."/>
            <person name="Schmutz J."/>
        </authorList>
    </citation>
    <scope>NUCLEOTIDE SEQUENCE</scope>
    <source>
        <strain evidence="2">AP13</strain>
    </source>
</reference>
<feature type="compositionally biased region" description="Basic residues" evidence="1">
    <location>
        <begin position="34"/>
        <end position="44"/>
    </location>
</feature>
<dbReference type="EMBL" id="CM029043">
    <property type="protein sequence ID" value="KAG2611023.1"/>
    <property type="molecule type" value="Genomic_DNA"/>
</dbReference>
<evidence type="ECO:0000256" key="1">
    <source>
        <dbReference type="SAM" id="MobiDB-lite"/>
    </source>
</evidence>